<dbReference type="InterPro" id="IPR013447">
    <property type="entry name" value="Rhamnulose-1-P_Aldolase"/>
</dbReference>
<evidence type="ECO:0000259" key="8">
    <source>
        <dbReference type="SMART" id="SM01007"/>
    </source>
</evidence>
<dbReference type="EC" id="4.1.2.19" evidence="6 7"/>
<dbReference type="Proteomes" id="UP000627781">
    <property type="component" value="Unassembled WGS sequence"/>
</dbReference>
<dbReference type="RefSeq" id="WP_191767870.1">
    <property type="nucleotide sequence ID" value="NZ_JACSRA010000006.1"/>
</dbReference>
<name>A0ABR8PRF3_9CLOT</name>
<evidence type="ECO:0000256" key="4">
    <source>
        <dbReference type="ARBA" id="ARBA00023239"/>
    </source>
</evidence>
<dbReference type="PANTHER" id="PTHR22789">
    <property type="entry name" value="FUCULOSE PHOSPHATE ALDOLASE"/>
    <property type="match status" value="1"/>
</dbReference>
<evidence type="ECO:0000313" key="10">
    <source>
        <dbReference type="Proteomes" id="UP000627781"/>
    </source>
</evidence>
<dbReference type="PANTHER" id="PTHR22789:SF0">
    <property type="entry name" value="3-OXO-TETRONATE 4-PHOSPHATE DECARBOXYLASE-RELATED"/>
    <property type="match status" value="1"/>
</dbReference>
<feature type="binding site" evidence="6">
    <location>
        <position position="212"/>
    </location>
    <ligand>
        <name>Zn(2+)</name>
        <dbReference type="ChEBI" id="CHEBI:29105"/>
    </ligand>
</feature>
<feature type="domain" description="Class II aldolase/adducin N-terminal" evidence="8">
    <location>
        <begin position="13"/>
        <end position="239"/>
    </location>
</feature>
<dbReference type="SUPFAM" id="SSF53639">
    <property type="entry name" value="AraD/HMP-PK domain-like"/>
    <property type="match status" value="1"/>
</dbReference>
<comment type="subcellular location">
    <subcellularLocation>
        <location evidence="6">Cytoplasm</location>
    </subcellularLocation>
</comment>
<feature type="binding site" evidence="6">
    <location>
        <position position="143"/>
    </location>
    <ligand>
        <name>Zn(2+)</name>
        <dbReference type="ChEBI" id="CHEBI:29105"/>
    </ligand>
</feature>
<evidence type="ECO:0000313" key="9">
    <source>
        <dbReference type="EMBL" id="MBD7910753.1"/>
    </source>
</evidence>
<comment type="function">
    <text evidence="6">Catalyzes the reversible cleavage of L-rhamnulose-1-phosphate to dihydroxyacetone phosphate (DHAP) and L-lactaldehyde.</text>
</comment>
<protein>
    <recommendedName>
        <fullName evidence="6 7">Rhamnulose-1-phosphate aldolase</fullName>
        <ecNumber evidence="6 7">4.1.2.19</ecNumber>
    </recommendedName>
</protein>
<dbReference type="InterPro" id="IPR036409">
    <property type="entry name" value="Aldolase_II/adducin_N_sf"/>
</dbReference>
<dbReference type="HAMAP" id="MF_00770">
    <property type="entry name" value="RhaD"/>
    <property type="match status" value="1"/>
</dbReference>
<organism evidence="9 10">
    <name type="scientific">Clostridium cibarium</name>
    <dbReference type="NCBI Taxonomy" id="2762247"/>
    <lineage>
        <taxon>Bacteria</taxon>
        <taxon>Bacillati</taxon>
        <taxon>Bacillota</taxon>
        <taxon>Clostridia</taxon>
        <taxon>Eubacteriales</taxon>
        <taxon>Clostridiaceae</taxon>
        <taxon>Clostridium</taxon>
    </lineage>
</organism>
<dbReference type="EMBL" id="JACSRA010000006">
    <property type="protein sequence ID" value="MBD7910753.1"/>
    <property type="molecule type" value="Genomic_DNA"/>
</dbReference>
<dbReference type="Pfam" id="PF00596">
    <property type="entry name" value="Aldolase_II"/>
    <property type="match status" value="1"/>
</dbReference>
<dbReference type="NCBIfam" id="TIGR02624">
    <property type="entry name" value="rhamnu_1P_ald"/>
    <property type="match status" value="1"/>
</dbReference>
<feature type="binding site" evidence="6">
    <location>
        <position position="141"/>
    </location>
    <ligand>
        <name>Zn(2+)</name>
        <dbReference type="ChEBI" id="CHEBI:29105"/>
    </ligand>
</feature>
<comment type="similarity">
    <text evidence="6">Belongs to the aldolase class II family. RhaD subfamily.</text>
</comment>
<comment type="pathway">
    <text evidence="6">Carbohydrate degradation; L-rhamnose degradation; glycerone phosphate from L-rhamnose: step 3/3.</text>
</comment>
<proteinExistence type="inferred from homology"/>
<keyword evidence="1 6" id="KW-0963">Cytoplasm</keyword>
<evidence type="ECO:0000256" key="1">
    <source>
        <dbReference type="ARBA" id="ARBA00022490"/>
    </source>
</evidence>
<dbReference type="GO" id="GO:0008994">
    <property type="term" value="F:rhamnulose-1-phosphate aldolase activity"/>
    <property type="evidence" value="ECO:0007669"/>
    <property type="project" value="UniProtKB-EC"/>
</dbReference>
<evidence type="ECO:0000256" key="3">
    <source>
        <dbReference type="ARBA" id="ARBA00022833"/>
    </source>
</evidence>
<evidence type="ECO:0000256" key="2">
    <source>
        <dbReference type="ARBA" id="ARBA00022723"/>
    </source>
</evidence>
<keyword evidence="2 6" id="KW-0479">Metal-binding</keyword>
<evidence type="ECO:0000256" key="5">
    <source>
        <dbReference type="ARBA" id="ARBA00023308"/>
    </source>
</evidence>
<comment type="caution">
    <text evidence="9">The sequence shown here is derived from an EMBL/GenBank/DDBJ whole genome shotgun (WGS) entry which is preliminary data.</text>
</comment>
<dbReference type="InterPro" id="IPR001303">
    <property type="entry name" value="Aldolase_II/adducin_N"/>
</dbReference>
<keyword evidence="3 6" id="KW-0862">Zinc</keyword>
<evidence type="ECO:0000256" key="6">
    <source>
        <dbReference type="HAMAP-Rule" id="MF_00770"/>
    </source>
</evidence>
<evidence type="ECO:0000256" key="7">
    <source>
        <dbReference type="NCBIfam" id="TIGR02624"/>
    </source>
</evidence>
<comment type="cofactor">
    <cofactor evidence="6">
        <name>Zn(2+)</name>
        <dbReference type="ChEBI" id="CHEBI:29105"/>
    </cofactor>
    <text evidence="6">Binds 1 zinc ion per subunit.</text>
</comment>
<dbReference type="Gene3D" id="3.40.225.10">
    <property type="entry name" value="Class II aldolase/adducin N-terminal domain"/>
    <property type="match status" value="1"/>
</dbReference>
<dbReference type="NCBIfam" id="NF002963">
    <property type="entry name" value="PRK03634.1"/>
    <property type="match status" value="1"/>
</dbReference>
<comment type="catalytic activity">
    <reaction evidence="6">
        <text>L-rhamnulose 1-phosphate = (S)-lactaldehyde + dihydroxyacetone phosphate</text>
        <dbReference type="Rhea" id="RHEA:19689"/>
        <dbReference type="ChEBI" id="CHEBI:18041"/>
        <dbReference type="ChEBI" id="CHEBI:57642"/>
        <dbReference type="ChEBI" id="CHEBI:58313"/>
        <dbReference type="EC" id="4.1.2.19"/>
    </reaction>
</comment>
<feature type="active site" evidence="6">
    <location>
        <position position="118"/>
    </location>
</feature>
<dbReference type="InterPro" id="IPR050197">
    <property type="entry name" value="Aldolase_class_II_sugar_metab"/>
</dbReference>
<accession>A0ABR8PRF3</accession>
<gene>
    <name evidence="6 9" type="primary">rhaD</name>
    <name evidence="9" type="ORF">H9661_05205</name>
</gene>
<keyword evidence="10" id="KW-1185">Reference proteome</keyword>
<dbReference type="SMART" id="SM01007">
    <property type="entry name" value="Aldolase_II"/>
    <property type="match status" value="1"/>
</dbReference>
<keyword evidence="5 6" id="KW-0684">Rhamnose metabolism</keyword>
<reference evidence="9 10" key="1">
    <citation type="submission" date="2020-08" db="EMBL/GenBank/DDBJ databases">
        <title>A Genomic Blueprint of the Chicken Gut Microbiome.</title>
        <authorList>
            <person name="Gilroy R."/>
            <person name="Ravi A."/>
            <person name="Getino M."/>
            <person name="Pursley I."/>
            <person name="Horton D.L."/>
            <person name="Alikhan N.-F."/>
            <person name="Baker D."/>
            <person name="Gharbi K."/>
            <person name="Hall N."/>
            <person name="Watson M."/>
            <person name="Adriaenssens E.M."/>
            <person name="Foster-Nyarko E."/>
            <person name="Jarju S."/>
            <person name="Secka A."/>
            <person name="Antonio M."/>
            <person name="Oren A."/>
            <person name="Chaudhuri R."/>
            <person name="La Ragione R.M."/>
            <person name="Hildebrand F."/>
            <person name="Pallen M.J."/>
        </authorList>
    </citation>
    <scope>NUCLEOTIDE SEQUENCE [LARGE SCALE GENOMIC DNA]</scope>
    <source>
        <strain evidence="9 10">Sa3CVN1</strain>
    </source>
</reference>
<sequence>MDSNKILEASFIKEMMSTTYNMWRMGWDERNGGNISYLLKEEEIAKFLDISKVIRTMKLPFPIKELANRYFVVTGSGKYFKNVIDNPEENIGIIRVSEDGSYIDILWGYADGGRPTSELVAHFMSHVKRLEVDKNHRIVMHTHATNLLAMTFVHELEEQKITKTLWKMCTECLVVFPDGVGLIPWMIPGSDEIGIETAKKMIDHRLVIWPQHGIFGTGTSMDETFGLIETAEKAAEIYMLIGGKIKNSMTDKELNDLARAFGVSPAEGILNK</sequence>
<keyword evidence="4 6" id="KW-0456">Lyase</keyword>